<dbReference type="OrthoDB" id="5396182at2"/>
<feature type="transmembrane region" description="Helical" evidence="1">
    <location>
        <begin position="88"/>
        <end position="113"/>
    </location>
</feature>
<feature type="transmembrane region" description="Helical" evidence="1">
    <location>
        <begin position="125"/>
        <end position="146"/>
    </location>
</feature>
<evidence type="ECO:0000313" key="3">
    <source>
        <dbReference type="Proteomes" id="UP000305654"/>
    </source>
</evidence>
<feature type="transmembrane region" description="Helical" evidence="1">
    <location>
        <begin position="20"/>
        <end position="41"/>
    </location>
</feature>
<evidence type="ECO:0000313" key="2">
    <source>
        <dbReference type="EMBL" id="TLU73496.1"/>
    </source>
</evidence>
<comment type="caution">
    <text evidence="2">The sequence shown here is derived from an EMBL/GenBank/DDBJ whole genome shotgun (WGS) entry which is preliminary data.</text>
</comment>
<keyword evidence="1" id="KW-0472">Membrane</keyword>
<protein>
    <submittedName>
        <fullName evidence="2">DUF2721 domain-containing protein</fullName>
    </submittedName>
</protein>
<proteinExistence type="predicted"/>
<name>A0A5R9JDK9_9PROT</name>
<evidence type="ECO:0000256" key="1">
    <source>
        <dbReference type="SAM" id="Phobius"/>
    </source>
</evidence>
<dbReference type="InterPro" id="IPR021279">
    <property type="entry name" value="DUF2721"/>
</dbReference>
<sequence>MVFPFTAMVANQSVDDVAHIIQVALTPVFMLSGIGTLLNLFNTRLARVSDHLEAIAEHQDGLRAGPDPADAAAPAMLLRHSRRLHQRVVMLDMSIGLGAVGGAATCGAALVLFLGSLRNAGAGSWLVLLFGVALVCTMGALAAFIGDSLLAWHGLRMEGPLPRSGSGHAK</sequence>
<dbReference type="Pfam" id="PF11026">
    <property type="entry name" value="DUF2721"/>
    <property type="match status" value="1"/>
</dbReference>
<keyword evidence="3" id="KW-1185">Reference proteome</keyword>
<organism evidence="2 3">
    <name type="scientific">Lichenicoccus roseus</name>
    <dbReference type="NCBI Taxonomy" id="2683649"/>
    <lineage>
        <taxon>Bacteria</taxon>
        <taxon>Pseudomonadati</taxon>
        <taxon>Pseudomonadota</taxon>
        <taxon>Alphaproteobacteria</taxon>
        <taxon>Acetobacterales</taxon>
        <taxon>Acetobacteraceae</taxon>
        <taxon>Lichenicoccus</taxon>
    </lineage>
</organism>
<dbReference type="AlphaFoldDB" id="A0A5R9JDK9"/>
<reference evidence="2 3" key="1">
    <citation type="submission" date="2019-05" db="EMBL/GenBank/DDBJ databases">
        <authorList>
            <person name="Pankratov T."/>
            <person name="Grouzdev D."/>
        </authorList>
    </citation>
    <scope>NUCLEOTIDE SEQUENCE [LARGE SCALE GENOMIC DNA]</scope>
    <source>
        <strain evidence="2 3">KEBCLARHB70R</strain>
    </source>
</reference>
<dbReference type="RefSeq" id="WP_138325576.1">
    <property type="nucleotide sequence ID" value="NZ_VCDI01000002.1"/>
</dbReference>
<gene>
    <name evidence="2" type="ORF">FE263_08945</name>
</gene>
<keyword evidence="1" id="KW-1133">Transmembrane helix</keyword>
<keyword evidence="1" id="KW-0812">Transmembrane</keyword>
<dbReference type="Proteomes" id="UP000305654">
    <property type="component" value="Unassembled WGS sequence"/>
</dbReference>
<dbReference type="EMBL" id="VCDI01000002">
    <property type="protein sequence ID" value="TLU73496.1"/>
    <property type="molecule type" value="Genomic_DNA"/>
</dbReference>
<accession>A0A5R9JDK9</accession>